<accession>A0A327WR95</accession>
<keyword evidence="4" id="KW-1185">Reference proteome</keyword>
<dbReference type="AlphaFoldDB" id="A0A327WR95"/>
<reference evidence="2 4" key="1">
    <citation type="journal article" date="2018" name="Front. Microbiol.">
        <title>Genome-Based Analysis Reveals the Taxonomy and Diversity of the Family Idiomarinaceae.</title>
        <authorList>
            <person name="Liu Y."/>
            <person name="Lai Q."/>
            <person name="Shao Z."/>
        </authorList>
    </citation>
    <scope>NUCLEOTIDE SEQUENCE [LARGE SCALE GENOMIC DNA]</scope>
    <source>
        <strain evidence="2 4">CF12-14</strain>
    </source>
</reference>
<comment type="caution">
    <text evidence="1">The sequence shown here is derived from an EMBL/GenBank/DDBJ whole genome shotgun (WGS) entry which is preliminary data.</text>
</comment>
<gene>
    <name evidence="1" type="ORF">B0I24_1183</name>
    <name evidence="2" type="ORF">CWE07_13590</name>
</gene>
<reference evidence="1 3" key="2">
    <citation type="submission" date="2018-06" db="EMBL/GenBank/DDBJ databases">
        <title>Genomic Encyclopedia of Type Strains, Phase III (KMG-III): the genomes of soil and plant-associated and newly described type strains.</title>
        <authorList>
            <person name="Whitman W."/>
        </authorList>
    </citation>
    <scope>NUCLEOTIDE SEQUENCE [LARGE SCALE GENOMIC DNA]</scope>
    <source>
        <strain evidence="1 3">CGMCC 1.15366</strain>
    </source>
</reference>
<dbReference type="RefSeq" id="WP_111570394.1">
    <property type="nucleotide sequence ID" value="NZ_PIPK01000018.1"/>
</dbReference>
<dbReference type="Proteomes" id="UP000287865">
    <property type="component" value="Unassembled WGS sequence"/>
</dbReference>
<organism evidence="1 3">
    <name type="scientific">Aliidiomarina maris</name>
    <dbReference type="NCBI Taxonomy" id="531312"/>
    <lineage>
        <taxon>Bacteria</taxon>
        <taxon>Pseudomonadati</taxon>
        <taxon>Pseudomonadota</taxon>
        <taxon>Gammaproteobacteria</taxon>
        <taxon>Alteromonadales</taxon>
        <taxon>Idiomarinaceae</taxon>
        <taxon>Aliidiomarina</taxon>
    </lineage>
</organism>
<evidence type="ECO:0000313" key="4">
    <source>
        <dbReference type="Proteomes" id="UP000287865"/>
    </source>
</evidence>
<dbReference type="EMBL" id="PIPK01000018">
    <property type="protein sequence ID" value="RUO18814.1"/>
    <property type="molecule type" value="Genomic_DNA"/>
</dbReference>
<evidence type="ECO:0000313" key="3">
    <source>
        <dbReference type="Proteomes" id="UP000249203"/>
    </source>
</evidence>
<evidence type="ECO:0000313" key="1">
    <source>
        <dbReference type="EMBL" id="RAJ93552.1"/>
    </source>
</evidence>
<name>A0A327WR95_9GAMM</name>
<evidence type="ECO:0000313" key="2">
    <source>
        <dbReference type="EMBL" id="RUO18814.1"/>
    </source>
</evidence>
<sequence>MAFTVAKTCRYQDTLLEVRYNVLTSRVVVQAGEFQVLKSHLWWPYQRRHFNVDGMPFLLTARLYPVCQFSLFADGQPVNTNLFPKLRSRSLLFFITGPIRHTVMWLSIALS</sequence>
<dbReference type="Proteomes" id="UP000249203">
    <property type="component" value="Unassembled WGS sequence"/>
</dbReference>
<protein>
    <submittedName>
        <fullName evidence="1">Uncharacterized protein</fullName>
    </submittedName>
</protein>
<proteinExistence type="predicted"/>
<dbReference type="EMBL" id="QLMD01000018">
    <property type="protein sequence ID" value="RAJ93552.1"/>
    <property type="molecule type" value="Genomic_DNA"/>
</dbReference>